<name>H8MDC9_RIEAD</name>
<dbReference type="Proteomes" id="UP000010093">
    <property type="component" value="Chromosome"/>
</dbReference>
<dbReference type="KEGG" id="rai:RA0C_0500"/>
<evidence type="ECO:0000313" key="1">
    <source>
        <dbReference type="EMBL" id="AFD55478.1"/>
    </source>
</evidence>
<proteinExistence type="predicted"/>
<dbReference type="HOGENOM" id="CLU_3157288_0_0_10"/>
<accession>H8MDC9</accession>
<sequence>MLLSVFAFSFLEHATETNPDAKAIINIFFIKLNIKLHYSTKIIIFNRF</sequence>
<dbReference type="AlphaFoldDB" id="H8MDC9"/>
<organism evidence="1 2">
    <name type="scientific">Riemerella anatipestifer (strain ATCC 11845 / DSM 15868 / JCM 9532 / NCTC 11014)</name>
    <dbReference type="NCBI Taxonomy" id="693978"/>
    <lineage>
        <taxon>Bacteria</taxon>
        <taxon>Pseudomonadati</taxon>
        <taxon>Bacteroidota</taxon>
        <taxon>Flavobacteriia</taxon>
        <taxon>Flavobacteriales</taxon>
        <taxon>Weeksellaceae</taxon>
        <taxon>Riemerella</taxon>
    </lineage>
</organism>
<reference evidence="1 2" key="1">
    <citation type="journal article" date="2012" name="J. Bacteriol.">
        <title>Complete genome sequence of Riemerella anatipestifer reference strain.</title>
        <authorList>
            <person name="Wang X."/>
            <person name="Zhu D."/>
            <person name="Wang M."/>
            <person name="Cheng A."/>
            <person name="Jia R."/>
            <person name="Zhou Y."/>
            <person name="Chen Z."/>
            <person name="Luo Q."/>
            <person name="Liu F."/>
            <person name="Wang Y."/>
            <person name="Chen X.Y."/>
        </authorList>
    </citation>
    <scope>NUCLEOTIDE SEQUENCE [LARGE SCALE GENOMIC DNA]</scope>
    <source>
        <strain evidence="2">DSM 15868</strain>
    </source>
</reference>
<evidence type="ECO:0000313" key="2">
    <source>
        <dbReference type="Proteomes" id="UP000010093"/>
    </source>
</evidence>
<gene>
    <name evidence="1" type="ORF">RA0C_0500</name>
</gene>
<protein>
    <submittedName>
        <fullName evidence="1">Uncharacterized protein</fullName>
    </submittedName>
</protein>
<dbReference type="EMBL" id="CP003388">
    <property type="protein sequence ID" value="AFD55478.1"/>
    <property type="molecule type" value="Genomic_DNA"/>
</dbReference>